<feature type="transmembrane region" description="Helical" evidence="1">
    <location>
        <begin position="88"/>
        <end position="109"/>
    </location>
</feature>
<dbReference type="EMBL" id="CAFBMR010000082">
    <property type="protein sequence ID" value="CAB4923806.1"/>
    <property type="molecule type" value="Genomic_DNA"/>
</dbReference>
<keyword evidence="1" id="KW-0812">Transmembrane</keyword>
<name>A0A6J7HZA5_9ZZZZ</name>
<evidence type="ECO:0000256" key="1">
    <source>
        <dbReference type="SAM" id="Phobius"/>
    </source>
</evidence>
<sequence>MSDVTRRDLVAWPALAGGLAALAGLVWANVAPSDLLKVVMTTGGAVVVPDGMQTEAYIAADGIAALLLGGVGLVLSIIIVLRWRTRPLVALVVGISCGVVGALIFWSIVSAIHATEVAAFPTVLVEGSHPYAPRTVRMPAIYVLWPMVAALAVTVQGVILWVIDRPKPAVDDAAG</sequence>
<accession>A0A6J7HZA5</accession>
<proteinExistence type="predicted"/>
<keyword evidence="1" id="KW-1133">Transmembrane helix</keyword>
<dbReference type="PROSITE" id="PS51318">
    <property type="entry name" value="TAT"/>
    <property type="match status" value="1"/>
</dbReference>
<evidence type="ECO:0000313" key="2">
    <source>
        <dbReference type="EMBL" id="CAB4923806.1"/>
    </source>
</evidence>
<reference evidence="2" key="1">
    <citation type="submission" date="2020-05" db="EMBL/GenBank/DDBJ databases">
        <authorList>
            <person name="Chiriac C."/>
            <person name="Salcher M."/>
            <person name="Ghai R."/>
            <person name="Kavagutti S V."/>
        </authorList>
    </citation>
    <scope>NUCLEOTIDE SEQUENCE</scope>
</reference>
<keyword evidence="1" id="KW-0472">Membrane</keyword>
<protein>
    <submittedName>
        <fullName evidence="2">Unannotated protein</fullName>
    </submittedName>
</protein>
<organism evidence="2">
    <name type="scientific">freshwater metagenome</name>
    <dbReference type="NCBI Taxonomy" id="449393"/>
    <lineage>
        <taxon>unclassified sequences</taxon>
        <taxon>metagenomes</taxon>
        <taxon>ecological metagenomes</taxon>
    </lineage>
</organism>
<feature type="transmembrane region" description="Helical" evidence="1">
    <location>
        <begin position="56"/>
        <end position="81"/>
    </location>
</feature>
<feature type="transmembrane region" description="Helical" evidence="1">
    <location>
        <begin position="140"/>
        <end position="163"/>
    </location>
</feature>
<dbReference type="InterPro" id="IPR006311">
    <property type="entry name" value="TAT_signal"/>
</dbReference>
<gene>
    <name evidence="2" type="ORF">UFOPK3610_01565</name>
</gene>
<dbReference type="AlphaFoldDB" id="A0A6J7HZA5"/>